<protein>
    <recommendedName>
        <fullName evidence="5">Transmembrane protein</fullName>
    </recommendedName>
</protein>
<evidence type="ECO:0000256" key="1">
    <source>
        <dbReference type="SAM" id="MobiDB-lite"/>
    </source>
</evidence>
<dbReference type="InParanoid" id="B8MHL2"/>
<dbReference type="VEuPathDB" id="FungiDB:TSTA_011080"/>
<evidence type="ECO:0000256" key="2">
    <source>
        <dbReference type="SAM" id="Phobius"/>
    </source>
</evidence>
<dbReference type="PhylomeDB" id="B8MHL2"/>
<dbReference type="eggNOG" id="ENOG502S3UT">
    <property type="taxonomic scope" value="Eukaryota"/>
</dbReference>
<keyword evidence="4" id="KW-1185">Reference proteome</keyword>
<feature type="region of interest" description="Disordered" evidence="1">
    <location>
        <begin position="297"/>
        <end position="319"/>
    </location>
</feature>
<accession>B8MHL2</accession>
<gene>
    <name evidence="3" type="ORF">TSTA_011080</name>
</gene>
<dbReference type="RefSeq" id="XP_002483227.1">
    <property type="nucleotide sequence ID" value="XM_002483182.1"/>
</dbReference>
<feature type="transmembrane region" description="Helical" evidence="2">
    <location>
        <begin position="213"/>
        <end position="235"/>
    </location>
</feature>
<dbReference type="OrthoDB" id="8062037at2759"/>
<dbReference type="HOGENOM" id="CLU_052209_0_0_1"/>
<keyword evidence="2" id="KW-0472">Membrane</keyword>
<evidence type="ECO:0000313" key="4">
    <source>
        <dbReference type="Proteomes" id="UP000001745"/>
    </source>
</evidence>
<dbReference type="Proteomes" id="UP000001745">
    <property type="component" value="Unassembled WGS sequence"/>
</dbReference>
<keyword evidence="2" id="KW-1133">Transmembrane helix</keyword>
<dbReference type="GeneID" id="8109881"/>
<proteinExistence type="predicted"/>
<dbReference type="OMA" id="TAFHLWS"/>
<feature type="compositionally biased region" description="Polar residues" evidence="1">
    <location>
        <begin position="299"/>
        <end position="319"/>
    </location>
</feature>
<keyword evidence="2" id="KW-0812">Transmembrane</keyword>
<sequence>MIWLRYLPRNPRYLRQCRAFTTGSTRIVSVPVRIRRPWFRRFATSVLAYGVAFHVWTTLVYLQLDGSTVSESASSGSPRALSEGRIIEGNGKILDDDEVEDASFIPLSWPRLRPGELYKGSDPEWKTFQEYARDKQKMDTLRKELQTLVLAKLSTQREFVHLLGGKPLRVSDSWLMVHCPYRAPPQYETLGLAIVDNEATLISKPIPREQGQLLTAALFPSAVASAVLAAGKVLWKRKVQRFKNYLGADEERSTKEAIMKIKNMDIQSDMSPSTNVSLQNFADWEKSLSSGAAEEINRSAASGMSDTTRSQPQPDTSRTPKILSLMQSLSSQYKGSDFYVAYLAFNLHFKRNRALQRKVPPRGVFYLSGPIGIKGGKGECRVEVRGEYDPAEKKWCSLMVDLKDLRPYNQSPLGYHRE</sequence>
<dbReference type="EMBL" id="EQ962656">
    <property type="protein sequence ID" value="EED15993.1"/>
    <property type="molecule type" value="Genomic_DNA"/>
</dbReference>
<reference evidence="4" key="1">
    <citation type="journal article" date="2015" name="Genome Announc.">
        <title>Genome sequence of the AIDS-associated pathogen Penicillium marneffei (ATCC18224) and its near taxonomic relative Talaromyces stipitatus (ATCC10500).</title>
        <authorList>
            <person name="Nierman W.C."/>
            <person name="Fedorova-Abrams N.D."/>
            <person name="Andrianopoulos A."/>
        </authorList>
    </citation>
    <scope>NUCLEOTIDE SEQUENCE [LARGE SCALE GENOMIC DNA]</scope>
    <source>
        <strain evidence="4">ATCC 10500 / CBS 375.48 / QM 6759 / NRRL 1006</strain>
    </source>
</reference>
<dbReference type="STRING" id="441959.B8MHL2"/>
<dbReference type="AlphaFoldDB" id="B8MHL2"/>
<evidence type="ECO:0008006" key="5">
    <source>
        <dbReference type="Google" id="ProtNLM"/>
    </source>
</evidence>
<evidence type="ECO:0000313" key="3">
    <source>
        <dbReference type="EMBL" id="EED15993.1"/>
    </source>
</evidence>
<feature type="transmembrane region" description="Helical" evidence="2">
    <location>
        <begin position="42"/>
        <end position="64"/>
    </location>
</feature>
<name>B8MHL2_TALSN</name>
<organism evidence="3 4">
    <name type="scientific">Talaromyces stipitatus (strain ATCC 10500 / CBS 375.48 / QM 6759 / NRRL 1006)</name>
    <name type="common">Penicillium stipitatum</name>
    <dbReference type="NCBI Taxonomy" id="441959"/>
    <lineage>
        <taxon>Eukaryota</taxon>
        <taxon>Fungi</taxon>
        <taxon>Dikarya</taxon>
        <taxon>Ascomycota</taxon>
        <taxon>Pezizomycotina</taxon>
        <taxon>Eurotiomycetes</taxon>
        <taxon>Eurotiomycetidae</taxon>
        <taxon>Eurotiales</taxon>
        <taxon>Trichocomaceae</taxon>
        <taxon>Talaromyces</taxon>
        <taxon>Talaromyces sect. Talaromyces</taxon>
    </lineage>
</organism>